<protein>
    <submittedName>
        <fullName evidence="1">Uncharacterized protein</fullName>
    </submittedName>
</protein>
<dbReference type="InParanoid" id="A0A0C3DLJ3"/>
<evidence type="ECO:0000313" key="1">
    <source>
        <dbReference type="EMBL" id="KIM57094.1"/>
    </source>
</evidence>
<accession>A0A0C3DLJ3</accession>
<dbReference type="EMBL" id="KN822106">
    <property type="protein sequence ID" value="KIM57094.1"/>
    <property type="molecule type" value="Genomic_DNA"/>
</dbReference>
<keyword evidence="2" id="KW-1185">Reference proteome</keyword>
<reference evidence="1 2" key="1">
    <citation type="submission" date="2014-04" db="EMBL/GenBank/DDBJ databases">
        <authorList>
            <consortium name="DOE Joint Genome Institute"/>
            <person name="Kuo A."/>
            <person name="Kohler A."/>
            <person name="Nagy L.G."/>
            <person name="Floudas D."/>
            <person name="Copeland A."/>
            <person name="Barry K.W."/>
            <person name="Cichocki N."/>
            <person name="Veneault-Fourrey C."/>
            <person name="LaButti K."/>
            <person name="Lindquist E.A."/>
            <person name="Lipzen A."/>
            <person name="Lundell T."/>
            <person name="Morin E."/>
            <person name="Murat C."/>
            <person name="Sun H."/>
            <person name="Tunlid A."/>
            <person name="Henrissat B."/>
            <person name="Grigoriev I.V."/>
            <person name="Hibbett D.S."/>
            <person name="Martin F."/>
            <person name="Nordberg H.P."/>
            <person name="Cantor M.N."/>
            <person name="Hua S.X."/>
        </authorList>
    </citation>
    <scope>NUCLEOTIDE SEQUENCE [LARGE SCALE GENOMIC DNA]</scope>
    <source>
        <strain evidence="1 2">Foug A</strain>
    </source>
</reference>
<dbReference type="AlphaFoldDB" id="A0A0C3DLJ3"/>
<dbReference type="HOGENOM" id="CLU_2689233_0_0_1"/>
<reference evidence="2" key="2">
    <citation type="submission" date="2015-01" db="EMBL/GenBank/DDBJ databases">
        <title>Evolutionary Origins and Diversification of the Mycorrhizal Mutualists.</title>
        <authorList>
            <consortium name="DOE Joint Genome Institute"/>
            <consortium name="Mycorrhizal Genomics Consortium"/>
            <person name="Kohler A."/>
            <person name="Kuo A."/>
            <person name="Nagy L.G."/>
            <person name="Floudas D."/>
            <person name="Copeland A."/>
            <person name="Barry K.W."/>
            <person name="Cichocki N."/>
            <person name="Veneault-Fourrey C."/>
            <person name="LaButti K."/>
            <person name="Lindquist E.A."/>
            <person name="Lipzen A."/>
            <person name="Lundell T."/>
            <person name="Morin E."/>
            <person name="Murat C."/>
            <person name="Riley R."/>
            <person name="Ohm R."/>
            <person name="Sun H."/>
            <person name="Tunlid A."/>
            <person name="Henrissat B."/>
            <person name="Grigoriev I.V."/>
            <person name="Hibbett D.S."/>
            <person name="Martin F."/>
        </authorList>
    </citation>
    <scope>NUCLEOTIDE SEQUENCE [LARGE SCALE GENOMIC DNA]</scope>
    <source>
        <strain evidence="2">Foug A</strain>
    </source>
</reference>
<gene>
    <name evidence="1" type="ORF">SCLCIDRAFT_190391</name>
</gene>
<proteinExistence type="predicted"/>
<dbReference type="Proteomes" id="UP000053989">
    <property type="component" value="Unassembled WGS sequence"/>
</dbReference>
<sequence>MVLPVYPMRENPVVYVLQHNSLICHIRIELTNWNPSESMENTQILKFPVFAAPSSPRLNRDGFSTSAFHRIHSM</sequence>
<evidence type="ECO:0000313" key="2">
    <source>
        <dbReference type="Proteomes" id="UP000053989"/>
    </source>
</evidence>
<organism evidence="1 2">
    <name type="scientific">Scleroderma citrinum Foug A</name>
    <dbReference type="NCBI Taxonomy" id="1036808"/>
    <lineage>
        <taxon>Eukaryota</taxon>
        <taxon>Fungi</taxon>
        <taxon>Dikarya</taxon>
        <taxon>Basidiomycota</taxon>
        <taxon>Agaricomycotina</taxon>
        <taxon>Agaricomycetes</taxon>
        <taxon>Agaricomycetidae</taxon>
        <taxon>Boletales</taxon>
        <taxon>Sclerodermatineae</taxon>
        <taxon>Sclerodermataceae</taxon>
        <taxon>Scleroderma</taxon>
    </lineage>
</organism>
<name>A0A0C3DLJ3_9AGAM</name>